<keyword evidence="3" id="KW-1185">Reference proteome</keyword>
<feature type="transmembrane region" description="Helical" evidence="1">
    <location>
        <begin position="66"/>
        <end position="83"/>
    </location>
</feature>
<dbReference type="Proteomes" id="UP000451471">
    <property type="component" value="Unassembled WGS sequence"/>
</dbReference>
<keyword evidence="1" id="KW-0472">Membrane</keyword>
<name>A0A6B0GRI5_9EURY</name>
<dbReference type="EMBL" id="WSZK01000020">
    <property type="protein sequence ID" value="MWG35303.1"/>
    <property type="molecule type" value="Genomic_DNA"/>
</dbReference>
<comment type="caution">
    <text evidence="2">The sequence shown here is derived from an EMBL/GenBank/DDBJ whole genome shotgun (WGS) entry which is preliminary data.</text>
</comment>
<sequence>MIDRQARRPWRDGALFVLGLGGLLAVELLLTPASAATDGGFVYGALFGCSVAVLLSGVFRATDRQLATSAISLGIGFGIGALVDLL</sequence>
<evidence type="ECO:0000313" key="2">
    <source>
        <dbReference type="EMBL" id="MWG35303.1"/>
    </source>
</evidence>
<evidence type="ECO:0000256" key="1">
    <source>
        <dbReference type="SAM" id="Phobius"/>
    </source>
</evidence>
<feature type="transmembrane region" description="Helical" evidence="1">
    <location>
        <begin position="12"/>
        <end position="35"/>
    </location>
</feature>
<dbReference type="RefSeq" id="WP_158204988.1">
    <property type="nucleotide sequence ID" value="NZ_WSZK01000020.1"/>
</dbReference>
<keyword evidence="1" id="KW-0812">Transmembrane</keyword>
<reference evidence="2 3" key="1">
    <citation type="submission" date="2019-12" db="EMBL/GenBank/DDBJ databases">
        <title>Halocatena pleomorpha gen. nov. sp. nov., an extremely halophilic archaeon of family Halobacteriaceae isolated from saltpan soil.</title>
        <authorList>
            <person name="Pal Y."/>
            <person name="Verma A."/>
            <person name="Krishnamurthi S."/>
            <person name="Kumar P."/>
        </authorList>
    </citation>
    <scope>NUCLEOTIDE SEQUENCE [LARGE SCALE GENOMIC DNA]</scope>
    <source>
        <strain evidence="2 3">JCM 16495</strain>
    </source>
</reference>
<feature type="transmembrane region" description="Helical" evidence="1">
    <location>
        <begin position="41"/>
        <end position="59"/>
    </location>
</feature>
<dbReference type="AlphaFoldDB" id="A0A6B0GRI5"/>
<protein>
    <submittedName>
        <fullName evidence="2">Uncharacterized protein</fullName>
    </submittedName>
</protein>
<organism evidence="2 3">
    <name type="scientific">Halomarina oriensis</name>
    <dbReference type="NCBI Taxonomy" id="671145"/>
    <lineage>
        <taxon>Archaea</taxon>
        <taxon>Methanobacteriati</taxon>
        <taxon>Methanobacteriota</taxon>
        <taxon>Stenosarchaea group</taxon>
        <taxon>Halobacteria</taxon>
        <taxon>Halobacteriales</taxon>
        <taxon>Natronomonadaceae</taxon>
        <taxon>Halomarina</taxon>
    </lineage>
</organism>
<gene>
    <name evidence="2" type="ORF">GQS65_12525</name>
</gene>
<accession>A0A6B0GRI5</accession>
<proteinExistence type="predicted"/>
<evidence type="ECO:0000313" key="3">
    <source>
        <dbReference type="Proteomes" id="UP000451471"/>
    </source>
</evidence>
<dbReference type="OrthoDB" id="350698at2157"/>
<keyword evidence="1" id="KW-1133">Transmembrane helix</keyword>